<comment type="function">
    <text evidence="10">Part of the tectonic-like complex which is required for tissue-specific ciliogenesis and may regulate ciliary membrane composition.</text>
</comment>
<dbReference type="GO" id="GO:0035869">
    <property type="term" value="C:ciliary transition zone"/>
    <property type="evidence" value="ECO:0007669"/>
    <property type="project" value="TreeGrafter"/>
</dbReference>
<comment type="subcellular location">
    <subcellularLocation>
        <location evidence="1">Cytoplasm</location>
        <location evidence="1">Cytoskeleton</location>
        <location evidence="1">Cilium basal body</location>
    </subcellularLocation>
    <subcellularLocation>
        <location evidence="2">Membrane</location>
        <topology evidence="2">Multi-pass membrane protein</topology>
    </subcellularLocation>
</comment>
<dbReference type="PANTHER" id="PTHR13531:SF5">
    <property type="entry name" value="TRANSMEMBRANE PROTEIN 216"/>
    <property type="match status" value="1"/>
</dbReference>
<name>A0A6B0RU19_9CETA</name>
<dbReference type="Proteomes" id="UP000322234">
    <property type="component" value="Unassembled WGS sequence"/>
</dbReference>
<evidence type="ECO:0000256" key="8">
    <source>
        <dbReference type="ARBA" id="ARBA00023212"/>
    </source>
</evidence>
<evidence type="ECO:0000256" key="3">
    <source>
        <dbReference type="ARBA" id="ARBA00022490"/>
    </source>
</evidence>
<dbReference type="Pfam" id="PF09799">
    <property type="entry name" value="Transmemb_17"/>
    <property type="match status" value="1"/>
</dbReference>
<evidence type="ECO:0000256" key="2">
    <source>
        <dbReference type="ARBA" id="ARBA00004141"/>
    </source>
</evidence>
<organism evidence="13 14">
    <name type="scientific">Bos mutus</name>
    <name type="common">wild yak</name>
    <dbReference type="NCBI Taxonomy" id="72004"/>
    <lineage>
        <taxon>Eukaryota</taxon>
        <taxon>Metazoa</taxon>
        <taxon>Chordata</taxon>
        <taxon>Craniata</taxon>
        <taxon>Vertebrata</taxon>
        <taxon>Euteleostomi</taxon>
        <taxon>Mammalia</taxon>
        <taxon>Eutheria</taxon>
        <taxon>Laurasiatheria</taxon>
        <taxon>Artiodactyla</taxon>
        <taxon>Ruminantia</taxon>
        <taxon>Pecora</taxon>
        <taxon>Bovidae</taxon>
        <taxon>Bovinae</taxon>
        <taxon>Bos</taxon>
    </lineage>
</organism>
<keyword evidence="5" id="KW-0970">Cilium biogenesis/degradation</keyword>
<evidence type="ECO:0000256" key="11">
    <source>
        <dbReference type="ARBA" id="ARBA00039543"/>
    </source>
</evidence>
<evidence type="ECO:0000256" key="6">
    <source>
        <dbReference type="ARBA" id="ARBA00022989"/>
    </source>
</evidence>
<dbReference type="PANTHER" id="PTHR13531">
    <property type="entry name" value="GEO07735P1-RELATED-RELATED"/>
    <property type="match status" value="1"/>
</dbReference>
<dbReference type="InterPro" id="IPR019184">
    <property type="entry name" value="Uncharacterised_TM-17"/>
</dbReference>
<keyword evidence="6 12" id="KW-1133">Transmembrane helix</keyword>
<evidence type="ECO:0000256" key="12">
    <source>
        <dbReference type="SAM" id="Phobius"/>
    </source>
</evidence>
<proteinExistence type="predicted"/>
<dbReference type="GO" id="GO:0016020">
    <property type="term" value="C:membrane"/>
    <property type="evidence" value="ECO:0007669"/>
    <property type="project" value="UniProtKB-SubCell"/>
</dbReference>
<comment type="caution">
    <text evidence="13">The sequence shown here is derived from an EMBL/GenBank/DDBJ whole genome shotgun (WGS) entry which is preliminary data.</text>
</comment>
<accession>A0A6B0RU19</accession>
<protein>
    <recommendedName>
        <fullName evidence="11">Transmembrane protein 216</fullName>
    </recommendedName>
</protein>
<reference evidence="13" key="1">
    <citation type="submission" date="2019-10" db="EMBL/GenBank/DDBJ databases">
        <title>The sequence and de novo assembly of the wild yak genome.</title>
        <authorList>
            <person name="Liu Y."/>
        </authorList>
    </citation>
    <scope>NUCLEOTIDE SEQUENCE [LARGE SCALE GENOMIC DNA]</scope>
    <source>
        <strain evidence="13">WY2019</strain>
    </source>
</reference>
<evidence type="ECO:0000313" key="14">
    <source>
        <dbReference type="Proteomes" id="UP000322234"/>
    </source>
</evidence>
<keyword evidence="8" id="KW-0206">Cytoskeleton</keyword>
<evidence type="ECO:0000256" key="1">
    <source>
        <dbReference type="ARBA" id="ARBA00004120"/>
    </source>
</evidence>
<evidence type="ECO:0000256" key="7">
    <source>
        <dbReference type="ARBA" id="ARBA00023136"/>
    </source>
</evidence>
<evidence type="ECO:0000313" key="13">
    <source>
        <dbReference type="EMBL" id="MXQ90763.1"/>
    </source>
</evidence>
<evidence type="ECO:0000256" key="10">
    <source>
        <dbReference type="ARBA" id="ARBA00037712"/>
    </source>
</evidence>
<dbReference type="GO" id="GO:1905515">
    <property type="term" value="P:non-motile cilium assembly"/>
    <property type="evidence" value="ECO:0007669"/>
    <property type="project" value="TreeGrafter"/>
</dbReference>
<keyword evidence="4 12" id="KW-0812">Transmembrane</keyword>
<keyword evidence="14" id="KW-1185">Reference proteome</keyword>
<evidence type="ECO:0000256" key="9">
    <source>
        <dbReference type="ARBA" id="ARBA00023273"/>
    </source>
</evidence>
<keyword evidence="7 12" id="KW-0472">Membrane</keyword>
<feature type="transmembrane region" description="Helical" evidence="12">
    <location>
        <begin position="49"/>
        <end position="69"/>
    </location>
</feature>
<evidence type="ECO:0000256" key="4">
    <source>
        <dbReference type="ARBA" id="ARBA00022692"/>
    </source>
</evidence>
<keyword evidence="9" id="KW-0966">Cell projection</keyword>
<feature type="transmembrane region" description="Helical" evidence="12">
    <location>
        <begin position="12"/>
        <end position="37"/>
    </location>
</feature>
<gene>
    <name evidence="13" type="ORF">E5288_WYG016153</name>
</gene>
<keyword evidence="3" id="KW-0963">Cytoplasm</keyword>
<feature type="transmembrane region" description="Helical" evidence="12">
    <location>
        <begin position="81"/>
        <end position="101"/>
    </location>
</feature>
<dbReference type="EMBL" id="VBQZ03000064">
    <property type="protein sequence ID" value="MXQ90763.1"/>
    <property type="molecule type" value="Genomic_DNA"/>
</dbReference>
<dbReference type="AlphaFoldDB" id="A0A6B0RU19"/>
<evidence type="ECO:0000256" key="5">
    <source>
        <dbReference type="ARBA" id="ARBA00022794"/>
    </source>
</evidence>
<sequence length="301" mass="33515">MAPRGKRLSSTPLEILFFLNGWYYATYFLLELFIFLYKGLLLPYPTANLVLDVVMLFLYLGVEVIRLFFGTKGNLCQRKMPLGISVALTFPSTMMASYYLLLQTYVLRLEAIMNGILLFFCGSELLLEYGQDVKYKNFSQQPSQAEGMYGSTIHTSGTSAIPVRNGRPSCPEKGCSFSSAQTPGEQTQHKATGHHLLNKDHQPGNSSTLQYGEGHGWCLPGLPWNQLPSDLRFSSLIFVARASCVDLAGSLGFQKDLSHTLPMCAVPYMSCKSTRCLRRVCFQSDAKAAHAIPQKLSSRTF</sequence>